<dbReference type="RefSeq" id="WP_045552950.1">
    <property type="nucleotide sequence ID" value="NZ_CP183312.1"/>
</dbReference>
<feature type="transmembrane region" description="Helical" evidence="1">
    <location>
        <begin position="42"/>
        <end position="62"/>
    </location>
</feature>
<name>A0A9P1SU33_LISMN</name>
<reference evidence="2 3" key="1">
    <citation type="submission" date="2018-06" db="EMBL/GenBank/DDBJ databases">
        <authorList>
            <consortium name="GenomeTrakr: Next Generation Sequencing Network for Food Pathogen Tracability"/>
        </authorList>
    </citation>
    <scope>NUCLEOTIDE SEQUENCE [LARGE SCALE GENOMIC DNA]</scope>
    <source>
        <strain evidence="2 3">FDA00007096</strain>
    </source>
</reference>
<organism evidence="2 3">
    <name type="scientific">Listeria monocytogenes</name>
    <dbReference type="NCBI Taxonomy" id="1639"/>
    <lineage>
        <taxon>Bacteria</taxon>
        <taxon>Bacillati</taxon>
        <taxon>Bacillota</taxon>
        <taxon>Bacilli</taxon>
        <taxon>Bacillales</taxon>
        <taxon>Listeriaceae</taxon>
        <taxon>Listeria</taxon>
    </lineage>
</organism>
<gene>
    <name evidence="2" type="ORF">ARY78_10065</name>
</gene>
<comment type="caution">
    <text evidence="2">The sequence shown here is derived from an EMBL/GenBank/DDBJ whole genome shotgun (WGS) entry which is preliminary data.</text>
</comment>
<evidence type="ECO:0000256" key="1">
    <source>
        <dbReference type="SAM" id="Phobius"/>
    </source>
</evidence>
<keyword evidence="1" id="KW-0472">Membrane</keyword>
<keyword evidence="1" id="KW-0812">Transmembrane</keyword>
<keyword evidence="1" id="KW-1133">Transmembrane helix</keyword>
<feature type="transmembrane region" description="Helical" evidence="1">
    <location>
        <begin position="100"/>
        <end position="118"/>
    </location>
</feature>
<evidence type="ECO:0000313" key="2">
    <source>
        <dbReference type="EMBL" id="EAC5550774.1"/>
    </source>
</evidence>
<protein>
    <submittedName>
        <fullName evidence="2">Uncharacterized protein</fullName>
    </submittedName>
</protein>
<evidence type="ECO:0000313" key="3">
    <source>
        <dbReference type="Proteomes" id="UP000365297"/>
    </source>
</evidence>
<feature type="transmembrane region" description="Helical" evidence="1">
    <location>
        <begin position="74"/>
        <end position="94"/>
    </location>
</feature>
<feature type="transmembrane region" description="Helical" evidence="1">
    <location>
        <begin position="18"/>
        <end position="36"/>
    </location>
</feature>
<dbReference type="AlphaFoldDB" id="A0A9P1SU33"/>
<dbReference type="Proteomes" id="UP000365297">
    <property type="component" value="Unassembled WGS sequence"/>
</dbReference>
<sequence>MNNAEWDGSKSDTDVYNFLKLVLQILTGVVLLFSIWVRMDNFYSLVSLPIMYVSSTLLAFYGKDAKSEQSHNRSVIIIRSYICVFAFLILLILFSDKLASNTIVLYVCKVAFSVIPILPSWYSIKDYSEENAKTKKVSTKVINELVEQEEKKKLKPLEEKGLNRISIKKKIKDNEGKTKE</sequence>
<accession>A0A9P1SU33</accession>
<proteinExistence type="predicted"/>
<dbReference type="EMBL" id="AAAIXK010000005">
    <property type="protein sequence ID" value="EAC5550774.1"/>
    <property type="molecule type" value="Genomic_DNA"/>
</dbReference>